<dbReference type="AlphaFoldDB" id="A0A2M8LY09"/>
<proteinExistence type="predicted"/>
<name>A0A2M8LY09_9ACTN</name>
<feature type="region of interest" description="Disordered" evidence="1">
    <location>
        <begin position="64"/>
        <end position="90"/>
    </location>
</feature>
<sequence length="197" mass="20856">MGPVWAITGLWHRRRGPLHRSADRAEGRLALAAVLLIVLAVPAAAGWGGRAAHEALAETAREQHRERRQVWATVDPSTARPVPGDGPEAGHRVTATWTAPDGRAHAGTVTADRAAGPGERLRVWIDSRGLPTTRPLDPAAVATHTALAGIGAGGAAAGAVELLRRSALRRLRARRLARWDEEWARTDPGRGCAGHVG</sequence>
<evidence type="ECO:0000313" key="2">
    <source>
        <dbReference type="EMBL" id="PJE96857.1"/>
    </source>
</evidence>
<reference evidence="2 3" key="1">
    <citation type="submission" date="2017-11" db="EMBL/GenBank/DDBJ databases">
        <title>Streptomyces carmine sp. nov., a novel actinomycete isolated from Sophora alopecuroides in Xinjiang, China.</title>
        <authorList>
            <person name="Wang Y."/>
            <person name="Luo X."/>
            <person name="Wan C."/>
            <person name="Zhang L."/>
        </authorList>
    </citation>
    <scope>NUCLEOTIDE SEQUENCE [LARGE SCALE GENOMIC DNA]</scope>
    <source>
        <strain evidence="2 3">TRM SA0054</strain>
    </source>
</reference>
<dbReference type="InterPro" id="IPR039708">
    <property type="entry name" value="MT1774/Rv1733c-like"/>
</dbReference>
<evidence type="ECO:0000256" key="1">
    <source>
        <dbReference type="SAM" id="MobiDB-lite"/>
    </source>
</evidence>
<dbReference type="PANTHER" id="PTHR42305:SF1">
    <property type="entry name" value="MEMBRANE PROTEIN RV1733C-RELATED"/>
    <property type="match status" value="1"/>
</dbReference>
<dbReference type="Proteomes" id="UP000230407">
    <property type="component" value="Unassembled WGS sequence"/>
</dbReference>
<evidence type="ECO:0000313" key="3">
    <source>
        <dbReference type="Proteomes" id="UP000230407"/>
    </source>
</evidence>
<evidence type="ECO:0008006" key="4">
    <source>
        <dbReference type="Google" id="ProtNLM"/>
    </source>
</evidence>
<keyword evidence="3" id="KW-1185">Reference proteome</keyword>
<gene>
    <name evidence="2" type="ORF">CUT44_15630</name>
</gene>
<dbReference type="PANTHER" id="PTHR42305">
    <property type="entry name" value="MEMBRANE PROTEIN RV1733C-RELATED"/>
    <property type="match status" value="1"/>
</dbReference>
<dbReference type="EMBL" id="PGGW01000053">
    <property type="protein sequence ID" value="PJE96857.1"/>
    <property type="molecule type" value="Genomic_DNA"/>
</dbReference>
<comment type="caution">
    <text evidence="2">The sequence shown here is derived from an EMBL/GenBank/DDBJ whole genome shotgun (WGS) entry which is preliminary data.</text>
</comment>
<dbReference type="RefSeq" id="WP_100202471.1">
    <property type="nucleotide sequence ID" value="NZ_PGGW01000053.1"/>
</dbReference>
<protein>
    <recommendedName>
        <fullName evidence="4">Proline rich protein membrane protein</fullName>
    </recommendedName>
</protein>
<organism evidence="2 3">
    <name type="scientific">Streptomyces carminius</name>
    <dbReference type="NCBI Taxonomy" id="2665496"/>
    <lineage>
        <taxon>Bacteria</taxon>
        <taxon>Bacillati</taxon>
        <taxon>Actinomycetota</taxon>
        <taxon>Actinomycetes</taxon>
        <taxon>Kitasatosporales</taxon>
        <taxon>Streptomycetaceae</taxon>
        <taxon>Streptomyces</taxon>
    </lineage>
</organism>
<accession>A0A2M8LY09</accession>